<comment type="subcellular location">
    <subcellularLocation>
        <location evidence="1">Cytoplasm</location>
    </subcellularLocation>
</comment>
<protein>
    <recommendedName>
        <fullName evidence="3">Protein C10</fullName>
    </recommendedName>
</protein>
<dbReference type="EMBL" id="JBDJPC010000007">
    <property type="protein sequence ID" value="KAL1494207.1"/>
    <property type="molecule type" value="Genomic_DNA"/>
</dbReference>
<keyword evidence="4" id="KW-0963">Cytoplasm</keyword>
<reference evidence="5 6" key="1">
    <citation type="submission" date="2024-05" db="EMBL/GenBank/DDBJ databases">
        <title>Genetic variation in Jamaican populations of the coffee berry borer (Hypothenemus hampei).</title>
        <authorList>
            <person name="Errbii M."/>
            <person name="Myrie A."/>
        </authorList>
    </citation>
    <scope>NUCLEOTIDE SEQUENCE [LARGE SCALE GENOMIC DNA]</scope>
    <source>
        <strain evidence="5">JA-Hopewell-2020-01-JO</strain>
        <tissue evidence="5">Whole body</tissue>
    </source>
</reference>
<evidence type="ECO:0000256" key="2">
    <source>
        <dbReference type="ARBA" id="ARBA00007083"/>
    </source>
</evidence>
<name>A0ABD1ELR1_HYPHA</name>
<comment type="similarity">
    <text evidence="2">Belongs to the UPF0456 family.</text>
</comment>
<evidence type="ECO:0000256" key="4">
    <source>
        <dbReference type="ARBA" id="ARBA00022490"/>
    </source>
</evidence>
<proteinExistence type="inferred from homology"/>
<dbReference type="Proteomes" id="UP001566132">
    <property type="component" value="Unassembled WGS sequence"/>
</dbReference>
<evidence type="ECO:0000313" key="6">
    <source>
        <dbReference type="Proteomes" id="UP001566132"/>
    </source>
</evidence>
<dbReference type="InterPro" id="IPR026317">
    <property type="entry name" value="P_C10"/>
</dbReference>
<sequence>MEALSSQQAVDILNKTLNQLNLPENNKKLEEARENVGNEMLKMMQFIFPIVMEIQLEVIKEYGFPETREGIVKFSQMIRSFEKDDAEVARLHSLIKAYYMPPMAVHTNTESSEEKVLSS</sequence>
<comment type="caution">
    <text evidence="5">The sequence shown here is derived from an EMBL/GenBank/DDBJ whole genome shotgun (WGS) entry which is preliminary data.</text>
</comment>
<evidence type="ECO:0000313" key="5">
    <source>
        <dbReference type="EMBL" id="KAL1494207.1"/>
    </source>
</evidence>
<dbReference type="Pfam" id="PF14974">
    <property type="entry name" value="P_C10"/>
    <property type="match status" value="1"/>
</dbReference>
<dbReference type="GO" id="GO:0005737">
    <property type="term" value="C:cytoplasm"/>
    <property type="evidence" value="ECO:0007669"/>
    <property type="project" value="UniProtKB-SubCell"/>
</dbReference>
<dbReference type="PANTHER" id="PTHR13463">
    <property type="entry name" value="PROTEIN C10"/>
    <property type="match status" value="1"/>
</dbReference>
<dbReference type="PANTHER" id="PTHR13463:SF3">
    <property type="entry name" value="PROTEIN C10"/>
    <property type="match status" value="1"/>
</dbReference>
<keyword evidence="6" id="KW-1185">Reference proteome</keyword>
<gene>
    <name evidence="5" type="ORF">ABEB36_009839</name>
</gene>
<evidence type="ECO:0000256" key="1">
    <source>
        <dbReference type="ARBA" id="ARBA00004496"/>
    </source>
</evidence>
<organism evidence="5 6">
    <name type="scientific">Hypothenemus hampei</name>
    <name type="common">Coffee berry borer</name>
    <dbReference type="NCBI Taxonomy" id="57062"/>
    <lineage>
        <taxon>Eukaryota</taxon>
        <taxon>Metazoa</taxon>
        <taxon>Ecdysozoa</taxon>
        <taxon>Arthropoda</taxon>
        <taxon>Hexapoda</taxon>
        <taxon>Insecta</taxon>
        <taxon>Pterygota</taxon>
        <taxon>Neoptera</taxon>
        <taxon>Endopterygota</taxon>
        <taxon>Coleoptera</taxon>
        <taxon>Polyphaga</taxon>
        <taxon>Cucujiformia</taxon>
        <taxon>Curculionidae</taxon>
        <taxon>Scolytinae</taxon>
        <taxon>Hypothenemus</taxon>
    </lineage>
</organism>
<evidence type="ECO:0000256" key="3">
    <source>
        <dbReference type="ARBA" id="ARBA00020502"/>
    </source>
</evidence>
<accession>A0ABD1ELR1</accession>
<dbReference type="AlphaFoldDB" id="A0ABD1ELR1"/>